<dbReference type="EMBL" id="BGPR01018631">
    <property type="protein sequence ID" value="GBN79701.1"/>
    <property type="molecule type" value="Genomic_DNA"/>
</dbReference>
<sequence>MFAISLTWQLAASSSLLQACFKLALLSCQPFRFAMQACCKLKLLSGPLFVRFMSVKLNYKKERKKAPLIAISHKNRTRFAERDAIPLVFPGLLKPTKNLNEYCGSTLHRRATLFQ</sequence>
<gene>
    <name evidence="1" type="ORF">AVEN_239394_1</name>
</gene>
<organism evidence="1 2">
    <name type="scientific">Araneus ventricosus</name>
    <name type="common">Orbweaver spider</name>
    <name type="synonym">Epeira ventricosa</name>
    <dbReference type="NCBI Taxonomy" id="182803"/>
    <lineage>
        <taxon>Eukaryota</taxon>
        <taxon>Metazoa</taxon>
        <taxon>Ecdysozoa</taxon>
        <taxon>Arthropoda</taxon>
        <taxon>Chelicerata</taxon>
        <taxon>Arachnida</taxon>
        <taxon>Araneae</taxon>
        <taxon>Araneomorphae</taxon>
        <taxon>Entelegynae</taxon>
        <taxon>Araneoidea</taxon>
        <taxon>Araneidae</taxon>
        <taxon>Araneus</taxon>
    </lineage>
</organism>
<proteinExistence type="predicted"/>
<evidence type="ECO:0000313" key="1">
    <source>
        <dbReference type="EMBL" id="GBN79701.1"/>
    </source>
</evidence>
<name>A0A4Y2RVF0_ARAVE</name>
<accession>A0A4Y2RVF0</accession>
<keyword evidence="2" id="KW-1185">Reference proteome</keyword>
<comment type="caution">
    <text evidence="1">The sequence shown here is derived from an EMBL/GenBank/DDBJ whole genome shotgun (WGS) entry which is preliminary data.</text>
</comment>
<dbReference type="AlphaFoldDB" id="A0A4Y2RVF0"/>
<dbReference type="Proteomes" id="UP000499080">
    <property type="component" value="Unassembled WGS sequence"/>
</dbReference>
<reference evidence="1 2" key="1">
    <citation type="journal article" date="2019" name="Sci. Rep.">
        <title>Orb-weaving spider Araneus ventricosus genome elucidates the spidroin gene catalogue.</title>
        <authorList>
            <person name="Kono N."/>
            <person name="Nakamura H."/>
            <person name="Ohtoshi R."/>
            <person name="Moran D.A.P."/>
            <person name="Shinohara A."/>
            <person name="Yoshida Y."/>
            <person name="Fujiwara M."/>
            <person name="Mori M."/>
            <person name="Tomita M."/>
            <person name="Arakawa K."/>
        </authorList>
    </citation>
    <scope>NUCLEOTIDE SEQUENCE [LARGE SCALE GENOMIC DNA]</scope>
</reference>
<evidence type="ECO:0000313" key="2">
    <source>
        <dbReference type="Proteomes" id="UP000499080"/>
    </source>
</evidence>
<protein>
    <submittedName>
        <fullName evidence="1">Uncharacterized protein</fullName>
    </submittedName>
</protein>